<accession>A0ABD7BV00</accession>
<name>A0ABD7BV00_LACPA</name>
<dbReference type="InterPro" id="IPR021321">
    <property type="entry name" value="DUF2922"/>
</dbReference>
<dbReference type="Proteomes" id="UP000593972">
    <property type="component" value="Chromosome"/>
</dbReference>
<gene>
    <name evidence="1" type="ORF">HCJ88_12545</name>
</gene>
<evidence type="ECO:0000313" key="2">
    <source>
        <dbReference type="Proteomes" id="UP000593972"/>
    </source>
</evidence>
<dbReference type="Pfam" id="PF11148">
    <property type="entry name" value="DUF2922"/>
    <property type="match status" value="1"/>
</dbReference>
<organism evidence="1 2">
    <name type="scientific">Lacticaseibacillus paracasei</name>
    <name type="common">Lactobacillus paracasei</name>
    <dbReference type="NCBI Taxonomy" id="1597"/>
    <lineage>
        <taxon>Bacteria</taxon>
        <taxon>Bacillati</taxon>
        <taxon>Bacillota</taxon>
        <taxon>Bacilli</taxon>
        <taxon>Lactobacillales</taxon>
        <taxon>Lactobacillaceae</taxon>
        <taxon>Lacticaseibacillus</taxon>
    </lineage>
</organism>
<proteinExistence type="predicted"/>
<dbReference type="AlphaFoldDB" id="A0ABD7BV00"/>
<reference evidence="1 2" key="1">
    <citation type="submission" date="2020-03" db="EMBL/GenBank/DDBJ databases">
        <title>Complete genome sequence of Lactobacillus paracasei strain NFFJ04, isolated from animal feed.</title>
        <authorList>
            <person name="Jung J.Y."/>
        </authorList>
    </citation>
    <scope>NUCLEOTIDE SEQUENCE [LARGE SCALE GENOMIC DNA]</scope>
    <source>
        <strain evidence="1 2">NFFJ04</strain>
    </source>
</reference>
<evidence type="ECO:0000313" key="1">
    <source>
        <dbReference type="EMBL" id="QOP56534.1"/>
    </source>
</evidence>
<sequence>MKKMVFKFRTAKGSTYSFNISNVNWEFDASKAGEVLKQICTLGMLKDEDGVDLAVQPISVVVVEESTTPIYDESK</sequence>
<dbReference type="EMBL" id="CP050500">
    <property type="protein sequence ID" value="QOP56534.1"/>
    <property type="molecule type" value="Genomic_DNA"/>
</dbReference>
<dbReference type="RefSeq" id="WP_193137188.1">
    <property type="nucleotide sequence ID" value="NZ_CP050500.1"/>
</dbReference>
<protein>
    <submittedName>
        <fullName evidence="1">DUF2922 family protein</fullName>
    </submittedName>
</protein>